<comment type="caution">
    <text evidence="2">The sequence shown here is derived from an EMBL/GenBank/DDBJ whole genome shotgun (WGS) entry which is preliminary data.</text>
</comment>
<accession>A0ABP7L770</accession>
<proteinExistence type="predicted"/>
<keyword evidence="3" id="KW-1185">Reference proteome</keyword>
<dbReference type="InterPro" id="IPR025161">
    <property type="entry name" value="IS402-like_dom"/>
</dbReference>
<dbReference type="Pfam" id="PF13340">
    <property type="entry name" value="DUF4096"/>
    <property type="match status" value="1"/>
</dbReference>
<protein>
    <recommendedName>
        <fullName evidence="1">Insertion element IS402-like domain-containing protein</fullName>
    </recommendedName>
</protein>
<dbReference type="RefSeq" id="WP_425579134.1">
    <property type="nucleotide sequence ID" value="NZ_BAAAZA010000034.1"/>
</dbReference>
<dbReference type="EMBL" id="BAAAZA010000034">
    <property type="protein sequence ID" value="GAA3895530.1"/>
    <property type="molecule type" value="Genomic_DNA"/>
</dbReference>
<sequence>MRPGGLLAVAGIVEQLGADELWDRFHHVVSELSARSQGGGMPRHGDRAVLAAIVFAAAPGCTWQQLPVASFESSGAAAHRRFTDGTAGGVWADLHRLVLDELRCPGFGVGTAMRDVAAAGPERIARLPEKGALISACSGASWAARAGGVSRAPAGAGIGVTQTLNLRIQRAAQRGLYPSGSVADHGWHSPRSWRSTGRVVYLPTRFQAWYANSAVIPASP</sequence>
<reference evidence="3" key="1">
    <citation type="journal article" date="2019" name="Int. J. Syst. Evol. Microbiol.">
        <title>The Global Catalogue of Microorganisms (GCM) 10K type strain sequencing project: providing services to taxonomists for standard genome sequencing and annotation.</title>
        <authorList>
            <consortium name="The Broad Institute Genomics Platform"/>
            <consortium name="The Broad Institute Genome Sequencing Center for Infectious Disease"/>
            <person name="Wu L."/>
            <person name="Ma J."/>
        </authorList>
    </citation>
    <scope>NUCLEOTIDE SEQUENCE [LARGE SCALE GENOMIC DNA]</scope>
    <source>
        <strain evidence="3">JCM 16578</strain>
    </source>
</reference>
<evidence type="ECO:0000313" key="3">
    <source>
        <dbReference type="Proteomes" id="UP001501563"/>
    </source>
</evidence>
<organism evidence="2 3">
    <name type="scientific">Streptomyces lannensis</name>
    <dbReference type="NCBI Taxonomy" id="766498"/>
    <lineage>
        <taxon>Bacteria</taxon>
        <taxon>Bacillati</taxon>
        <taxon>Actinomycetota</taxon>
        <taxon>Actinomycetes</taxon>
        <taxon>Kitasatosporales</taxon>
        <taxon>Streptomycetaceae</taxon>
        <taxon>Streptomyces</taxon>
    </lineage>
</organism>
<feature type="domain" description="Insertion element IS402-like" evidence="1">
    <location>
        <begin position="19"/>
        <end position="95"/>
    </location>
</feature>
<dbReference type="Proteomes" id="UP001501563">
    <property type="component" value="Unassembled WGS sequence"/>
</dbReference>
<name>A0ABP7L770_9ACTN</name>
<evidence type="ECO:0000259" key="1">
    <source>
        <dbReference type="Pfam" id="PF13340"/>
    </source>
</evidence>
<gene>
    <name evidence="2" type="ORF">GCM10022207_74650</name>
</gene>
<evidence type="ECO:0000313" key="2">
    <source>
        <dbReference type="EMBL" id="GAA3895530.1"/>
    </source>
</evidence>